<keyword evidence="2" id="KW-0227">DNA damage</keyword>
<keyword evidence="4" id="KW-0614">Plasmid</keyword>
<sequence length="189" mass="21635">MTAFKDLIVQLCEPFPKEVHEPRHDGHGTYIPIHIYLQRLNEVAGEHWTHERIGEPIFYMEDKIVHTVVKVSILKRSHMGEGFSKFQVDDKGKIINRHYAIRSATKDGIRDAISFFGMGKPLQDTTRSMSPADITNNKQVSTIMTARTCVKCNAALSEHDLNELSTLKIKFDYCTDHIPKHLKRKSAFS</sequence>
<evidence type="ECO:0000256" key="2">
    <source>
        <dbReference type="ARBA" id="ARBA00022763"/>
    </source>
</evidence>
<reference evidence="4" key="1">
    <citation type="submission" date="2024-07" db="EMBL/GenBank/DDBJ databases">
        <title>Identification and characteristics of an arsenic-resistant bacterial isolate, which belongs to a novel species.</title>
        <authorList>
            <person name="Juszczyk A."/>
            <person name="Kowalczyk A."/>
            <person name="Was K."/>
            <person name="Kosowicz W."/>
            <person name="Budzyn A."/>
            <person name="Latowski D."/>
        </authorList>
    </citation>
    <scope>NUCLEOTIDE SEQUENCE</scope>
    <source>
        <strain evidence="4">As8PL</strain>
        <plasmid evidence="4">unnamed</plasmid>
    </source>
</reference>
<dbReference type="Pfam" id="PF04098">
    <property type="entry name" value="Rad52_Rad22"/>
    <property type="match status" value="1"/>
</dbReference>
<dbReference type="InterPro" id="IPR041247">
    <property type="entry name" value="Rad52_fam"/>
</dbReference>
<evidence type="ECO:0000256" key="1">
    <source>
        <dbReference type="ARBA" id="ARBA00006638"/>
    </source>
</evidence>
<evidence type="ECO:0000313" key="4">
    <source>
        <dbReference type="EMBL" id="XDI35149.1"/>
    </source>
</evidence>
<comment type="similarity">
    <text evidence="1">Belongs to the RAD52 family.</text>
</comment>
<accession>A0AB39BN34</accession>
<gene>
    <name evidence="4" type="ORF">AB3N04_00050</name>
</gene>
<dbReference type="EMBL" id="CP162550">
    <property type="protein sequence ID" value="XDI35149.1"/>
    <property type="molecule type" value="Genomic_DNA"/>
</dbReference>
<keyword evidence="3" id="KW-0234">DNA repair</keyword>
<dbReference type="AlphaFoldDB" id="A0AB39BN34"/>
<geneLocation type="plasmid" evidence="4">
    <name>unnamed</name>
</geneLocation>
<evidence type="ECO:0000256" key="3">
    <source>
        <dbReference type="ARBA" id="ARBA00023204"/>
    </source>
</evidence>
<protein>
    <submittedName>
        <fullName evidence="4">Uncharacterized protein</fullName>
    </submittedName>
</protein>
<name>A0AB39BN34_9BACI</name>
<organism evidence="4">
    <name type="scientific">Alkalihalophilus sp. As8PL</name>
    <dbReference type="NCBI Taxonomy" id="3237103"/>
    <lineage>
        <taxon>Bacteria</taxon>
        <taxon>Bacillati</taxon>
        <taxon>Bacillota</taxon>
        <taxon>Bacilli</taxon>
        <taxon>Bacillales</taxon>
        <taxon>Bacillaceae</taxon>
        <taxon>Alkalihalophilus</taxon>
    </lineage>
</organism>
<dbReference type="RefSeq" id="WP_368502766.1">
    <property type="nucleotide sequence ID" value="NZ_CP162550.1"/>
</dbReference>
<dbReference type="GO" id="GO:0006281">
    <property type="term" value="P:DNA repair"/>
    <property type="evidence" value="ECO:0007669"/>
    <property type="project" value="UniProtKB-KW"/>
</dbReference>
<proteinExistence type="inferred from homology"/>